<dbReference type="Gene3D" id="3.30.420.10">
    <property type="entry name" value="Ribonuclease H-like superfamily/Ribonuclease H"/>
    <property type="match status" value="1"/>
</dbReference>
<dbReference type="InterPro" id="IPR036397">
    <property type="entry name" value="RNaseH_sf"/>
</dbReference>
<organism evidence="3 4">
    <name type="scientific">Aphanomyces euteiches</name>
    <dbReference type="NCBI Taxonomy" id="100861"/>
    <lineage>
        <taxon>Eukaryota</taxon>
        <taxon>Sar</taxon>
        <taxon>Stramenopiles</taxon>
        <taxon>Oomycota</taxon>
        <taxon>Saprolegniomycetes</taxon>
        <taxon>Saprolegniales</taxon>
        <taxon>Verrucalvaceae</taxon>
        <taxon>Aphanomyces</taxon>
    </lineage>
</organism>
<dbReference type="CDD" id="cd04332">
    <property type="entry name" value="YbaK_like"/>
    <property type="match status" value="1"/>
</dbReference>
<dbReference type="Pfam" id="PF01612">
    <property type="entry name" value="DNA_pol_A_exo1"/>
    <property type="match status" value="1"/>
</dbReference>
<evidence type="ECO:0000259" key="2">
    <source>
        <dbReference type="SMART" id="SM00474"/>
    </source>
</evidence>
<protein>
    <recommendedName>
        <fullName evidence="2">3'-5' exonuclease domain-containing protein</fullName>
    </recommendedName>
</protein>
<feature type="region of interest" description="Disordered" evidence="1">
    <location>
        <begin position="860"/>
        <end position="882"/>
    </location>
</feature>
<dbReference type="PANTHER" id="PTHR47765:SF2">
    <property type="entry name" value="EXONUCLEASE MUT-7 HOMOLOG"/>
    <property type="match status" value="1"/>
</dbReference>
<comment type="caution">
    <text evidence="3">The sequence shown here is derived from an EMBL/GenBank/DDBJ whole genome shotgun (WGS) entry which is preliminary data.</text>
</comment>
<dbReference type="GO" id="GO:0002161">
    <property type="term" value="F:aminoacyl-tRNA deacylase activity"/>
    <property type="evidence" value="ECO:0007669"/>
    <property type="project" value="InterPro"/>
</dbReference>
<dbReference type="InterPro" id="IPR036754">
    <property type="entry name" value="YbaK/aa-tRNA-synt-asso_dom_sf"/>
</dbReference>
<name>A0A6G0XRE3_9STRA</name>
<dbReference type="Gene3D" id="3.90.960.10">
    <property type="entry name" value="YbaK/aminoacyl-tRNA synthetase-associated domain"/>
    <property type="match status" value="1"/>
</dbReference>
<dbReference type="InterPro" id="IPR002782">
    <property type="entry name" value="Mut7-C_RNAse_dom"/>
</dbReference>
<dbReference type="EMBL" id="VJMJ01000023">
    <property type="protein sequence ID" value="KAF0742915.1"/>
    <property type="molecule type" value="Genomic_DNA"/>
</dbReference>
<proteinExistence type="predicted"/>
<dbReference type="AlphaFoldDB" id="A0A6G0XRE3"/>
<gene>
    <name evidence="3" type="ORF">Ae201684_002309</name>
</gene>
<evidence type="ECO:0000256" key="1">
    <source>
        <dbReference type="SAM" id="MobiDB-lite"/>
    </source>
</evidence>
<sequence>MQPREMFYQSAASGDSSACAVYLQQLYNSSGAKGFASCRSFLLEFARQDENNSVQFLWSILLSAWNDATSPILYVLLMTLEELEKKIHVQPTAPQIRDSLFEKILAALRLENIVDVKVVAKAIGICKFADIPQTYLLEYANHLLKNKDGFTALLKCVEVYPRCPWPYNSFIEQLTANNTWSIAEQLVNVVRESGNLETTRDLQVILVHQALEKSDLKRAHRYVTQFNLHADFPNVENVVREESLEKLCSQKKWSLAINFVGNNAALQVQLFRKLVAAGENTMANKVHDKFQLEIEKAPEDAGTLVEKFVEIPSSVSIELVKTLETVVTMEQYINDIRCHEEIVWMGIDAEWKPVFRKDDHPFASVLQIAVGTKVFILDLIALSESQGVFTILHQLLTDATIIKIGFGFAHDLRVLRHTFPEMNACFRQIQALIEMKDVLHAAFPNYHGKGLSSATSIVLGASLDKTQQVSNWHSRPLSQPQLKYAATDAWCLVHMIREIYANNPTLVVSMQQSVKMNEHEDLKSAQEIAGIVERRRAQFSQEKEIDPVVEYVQSRTPSCGAVKLWPLEHFVVTPDTYLSLNTICLMTQDSAPHVVVLPQSGKVDLALFAQASGCPRRRVRLATAQECIEVFGYIPGSVPPVAHASPVQVWIDLSIMETELPLLAGGGLHHLIECSNSESLKELCGENEVKVAALCKGSSNAAATSDDNKLRFLSDSNLGKVSRWLRMRGVDIVQFDDLDRSKFLDQAITEKRIILTSDRKLAQRRSAAAYFLVSSDDPRKQFPEIIKHFGLSTTGEVSEPRCSRCNCDGFRMVDRETARNAQRIPEETLETISEYWQCQACKKIFWTAWKRFQAMRFQDKQADDSVDDSGDVDGADNREDKA</sequence>
<keyword evidence="4" id="KW-1185">Reference proteome</keyword>
<evidence type="ECO:0000313" key="3">
    <source>
        <dbReference type="EMBL" id="KAF0742915.1"/>
    </source>
</evidence>
<dbReference type="GO" id="GO:0008408">
    <property type="term" value="F:3'-5' exonuclease activity"/>
    <property type="evidence" value="ECO:0007669"/>
    <property type="project" value="InterPro"/>
</dbReference>
<dbReference type="SUPFAM" id="SSF53098">
    <property type="entry name" value="Ribonuclease H-like"/>
    <property type="match status" value="1"/>
</dbReference>
<dbReference type="InterPro" id="IPR007214">
    <property type="entry name" value="YbaK/aa-tRNA-synth-assoc-dom"/>
</dbReference>
<dbReference type="SUPFAM" id="SSF55826">
    <property type="entry name" value="YbaK/ProRS associated domain"/>
    <property type="match status" value="1"/>
</dbReference>
<dbReference type="GO" id="GO:0003676">
    <property type="term" value="F:nucleic acid binding"/>
    <property type="evidence" value="ECO:0007669"/>
    <property type="project" value="InterPro"/>
</dbReference>
<dbReference type="Pfam" id="PF01927">
    <property type="entry name" value="Mut7-C"/>
    <property type="match status" value="1"/>
</dbReference>
<dbReference type="InterPro" id="IPR012337">
    <property type="entry name" value="RNaseH-like_sf"/>
</dbReference>
<reference evidence="3 4" key="1">
    <citation type="submission" date="2019-07" db="EMBL/GenBank/DDBJ databases">
        <title>Genomics analysis of Aphanomyces spp. identifies a new class of oomycete effector associated with host adaptation.</title>
        <authorList>
            <person name="Gaulin E."/>
        </authorList>
    </citation>
    <scope>NUCLEOTIDE SEQUENCE [LARGE SCALE GENOMIC DNA]</scope>
    <source>
        <strain evidence="3 4">ATCC 201684</strain>
    </source>
</reference>
<dbReference type="VEuPathDB" id="FungiDB:AeMF1_017163"/>
<dbReference type="SMART" id="SM00474">
    <property type="entry name" value="35EXOc"/>
    <property type="match status" value="1"/>
</dbReference>
<dbReference type="Proteomes" id="UP000481153">
    <property type="component" value="Unassembled WGS sequence"/>
</dbReference>
<feature type="compositionally biased region" description="Acidic residues" evidence="1">
    <location>
        <begin position="864"/>
        <end position="874"/>
    </location>
</feature>
<dbReference type="Pfam" id="PF04073">
    <property type="entry name" value="tRNA_edit"/>
    <property type="match status" value="1"/>
</dbReference>
<dbReference type="InterPro" id="IPR002562">
    <property type="entry name" value="3'-5'_exonuclease_dom"/>
</dbReference>
<dbReference type="InterPro" id="IPR052408">
    <property type="entry name" value="Exonuclease_MUT-7-like"/>
</dbReference>
<feature type="domain" description="3'-5' exonuclease" evidence="2">
    <location>
        <begin position="320"/>
        <end position="505"/>
    </location>
</feature>
<evidence type="ECO:0000313" key="4">
    <source>
        <dbReference type="Proteomes" id="UP000481153"/>
    </source>
</evidence>
<dbReference type="PANTHER" id="PTHR47765">
    <property type="entry name" value="3'-5' EXONUCLEASE DOMAIN-CONTAINING PROTEIN"/>
    <property type="match status" value="1"/>
</dbReference>
<accession>A0A6G0XRE3</accession>